<evidence type="ECO:0000313" key="2">
    <source>
        <dbReference type="Proteomes" id="UP001159363"/>
    </source>
</evidence>
<reference evidence="1 2" key="1">
    <citation type="submission" date="2023-02" db="EMBL/GenBank/DDBJ databases">
        <title>LHISI_Scaffold_Assembly.</title>
        <authorList>
            <person name="Stuart O.P."/>
            <person name="Cleave R."/>
            <person name="Magrath M.J.L."/>
            <person name="Mikheyev A.S."/>
        </authorList>
    </citation>
    <scope>NUCLEOTIDE SEQUENCE [LARGE SCALE GENOMIC DNA]</scope>
    <source>
        <strain evidence="1">Daus_M_001</strain>
        <tissue evidence="1">Leg muscle</tissue>
    </source>
</reference>
<name>A0ABQ9G4S2_9NEOP</name>
<evidence type="ECO:0000313" key="1">
    <source>
        <dbReference type="EMBL" id="KAJ8867470.1"/>
    </source>
</evidence>
<dbReference type="Proteomes" id="UP001159363">
    <property type="component" value="Chromosome 14"/>
</dbReference>
<gene>
    <name evidence="1" type="ORF">PR048_031272</name>
</gene>
<comment type="caution">
    <text evidence="1">The sequence shown here is derived from an EMBL/GenBank/DDBJ whole genome shotgun (WGS) entry which is preliminary data.</text>
</comment>
<organism evidence="1 2">
    <name type="scientific">Dryococelus australis</name>
    <dbReference type="NCBI Taxonomy" id="614101"/>
    <lineage>
        <taxon>Eukaryota</taxon>
        <taxon>Metazoa</taxon>
        <taxon>Ecdysozoa</taxon>
        <taxon>Arthropoda</taxon>
        <taxon>Hexapoda</taxon>
        <taxon>Insecta</taxon>
        <taxon>Pterygota</taxon>
        <taxon>Neoptera</taxon>
        <taxon>Polyneoptera</taxon>
        <taxon>Phasmatodea</taxon>
        <taxon>Verophasmatodea</taxon>
        <taxon>Anareolatae</taxon>
        <taxon>Phasmatidae</taxon>
        <taxon>Eurycanthinae</taxon>
        <taxon>Dryococelus</taxon>
    </lineage>
</organism>
<dbReference type="EMBL" id="JARBHB010000015">
    <property type="protein sequence ID" value="KAJ8867470.1"/>
    <property type="molecule type" value="Genomic_DNA"/>
</dbReference>
<keyword evidence="2" id="KW-1185">Reference proteome</keyword>
<sequence>MNAVYYRVVSGVVRTNRTMVSSNTDTNRAGRLHTKPLPSLPSMTRCNCGRMAFAAVTNDAHYLFVRPGATYYSAYRPNTASQNTVARELREFDDLQVRLHSSVYTRASDVCSLAASPESRGHCYLTPASMGIATSFLATQVGQRGLRLLASQQGEPGSIPGRFTPDFRKWESCHTMSLVGGFSRGSLVAPPLHSKAAPYSPHFTLTGSQDLTVKSRPKLFTHSLTHSKHKHKILFCRDPGSIPGGVASGFSHFGNVPDHRVIISDSDCVVVRLLASHLSEPCPIAGWFTLDFLKGESCRTMPLVGGDLPFHSGAAPYSPRFTLVGSQDLAVKSRTNLFTHALRHFTGPMRILILQGRTFANDETALMWAYPFSDRPRESLGTDLVSDSLLHAAKGSLLAELPSGHQANEVRTFFWPVKPFCWRVSLEFVKATFAIGAQFIRPALHASEPIANFQGNTLRISILPGVGQQPMNTQLRLQYAKD</sequence>
<accession>A0ABQ9G4S2</accession>
<proteinExistence type="predicted"/>
<protein>
    <submittedName>
        <fullName evidence="1">Uncharacterized protein</fullName>
    </submittedName>
</protein>